<reference evidence="1" key="1">
    <citation type="submission" date="2016-10" db="EMBL/GenBank/DDBJ databases">
        <authorList>
            <person name="Varghese N."/>
            <person name="Submissions S."/>
        </authorList>
    </citation>
    <scope>NUCLEOTIDE SEQUENCE [LARGE SCALE GENOMIC DNA]</scope>
    <source>
        <strain evidence="1">LMG 25555</strain>
    </source>
</reference>
<name>A0A0J6G027_PSEDM</name>
<organism evidence="1 2">
    <name type="scientific">Pseudomonas deceptionensis</name>
    <dbReference type="NCBI Taxonomy" id="882211"/>
    <lineage>
        <taxon>Bacteria</taxon>
        <taxon>Pseudomonadati</taxon>
        <taxon>Pseudomonadota</taxon>
        <taxon>Gammaproteobacteria</taxon>
        <taxon>Pseudomonadales</taxon>
        <taxon>Pseudomonadaceae</taxon>
        <taxon>Pseudomonas</taxon>
    </lineage>
</organism>
<dbReference type="Gene3D" id="6.10.280.50">
    <property type="match status" value="1"/>
</dbReference>
<dbReference type="InterPro" id="IPR007420">
    <property type="entry name" value="DUF465"/>
</dbReference>
<dbReference type="OrthoDB" id="7030268at2"/>
<comment type="caution">
    <text evidence="1">The sequence shown here is derived from an EMBL/GenBank/DDBJ whole genome shotgun (WGS) entry which is preliminary data.</text>
</comment>
<keyword evidence="2" id="KW-1185">Reference proteome</keyword>
<proteinExistence type="predicted"/>
<gene>
    <name evidence="1" type="ORF">SAMN04489800_3322</name>
</gene>
<dbReference type="EMBL" id="FNUD01000002">
    <property type="protein sequence ID" value="SEE98249.1"/>
    <property type="molecule type" value="Genomic_DNA"/>
</dbReference>
<evidence type="ECO:0000313" key="1">
    <source>
        <dbReference type="EMBL" id="SEE98249.1"/>
    </source>
</evidence>
<evidence type="ECO:0000313" key="2">
    <source>
        <dbReference type="Proteomes" id="UP000183613"/>
    </source>
</evidence>
<evidence type="ECO:0008006" key="3">
    <source>
        <dbReference type="Google" id="ProtNLM"/>
    </source>
</evidence>
<dbReference type="PATRIC" id="fig|882211.3.peg.4179"/>
<accession>A0A0J6G027</accession>
<dbReference type="InterPro" id="IPR038444">
    <property type="entry name" value="DUF465_sf"/>
</dbReference>
<dbReference type="Pfam" id="PF04325">
    <property type="entry name" value="DUF465"/>
    <property type="match status" value="1"/>
</dbReference>
<sequence>MPVKHDLLQDLGLTKEAVSKFRSENAHLNQLFIQYSEKDAEVVEAEANDAIGVPDDVLKKLKEQRLLIKDKIAQILGA</sequence>
<dbReference type="RefSeq" id="WP_048361767.1">
    <property type="nucleotide sequence ID" value="NZ_FNUD01000002.1"/>
</dbReference>
<dbReference type="Proteomes" id="UP000183613">
    <property type="component" value="Unassembled WGS sequence"/>
</dbReference>
<protein>
    <recommendedName>
        <fullName evidence="3">DUF465 domain-containing protein</fullName>
    </recommendedName>
</protein>
<dbReference type="AlphaFoldDB" id="A0A0J6G027"/>